<dbReference type="InterPro" id="IPR001387">
    <property type="entry name" value="Cro/C1-type_HTH"/>
</dbReference>
<dbReference type="PATRIC" id="fig|797515.3.peg.2174"/>
<evidence type="ECO:0000313" key="4">
    <source>
        <dbReference type="Proteomes" id="UP000004625"/>
    </source>
</evidence>
<dbReference type="InterPro" id="IPR010982">
    <property type="entry name" value="Lambda_DNA-bd_dom_sf"/>
</dbReference>
<keyword evidence="4" id="KW-1185">Reference proteome</keyword>
<keyword evidence="1 3" id="KW-0238">DNA-binding</keyword>
<organism evidence="3 4">
    <name type="scientific">Lentilactobacillus parafarraginis F0439</name>
    <dbReference type="NCBI Taxonomy" id="797515"/>
    <lineage>
        <taxon>Bacteria</taxon>
        <taxon>Bacillati</taxon>
        <taxon>Bacillota</taxon>
        <taxon>Bacilli</taxon>
        <taxon>Lactobacillales</taxon>
        <taxon>Lactobacillaceae</taxon>
        <taxon>Lentilactobacillus</taxon>
    </lineage>
</organism>
<dbReference type="STRING" id="797515.HMPREF9103_02411"/>
<dbReference type="SMART" id="SM00530">
    <property type="entry name" value="HTH_XRE"/>
    <property type="match status" value="1"/>
</dbReference>
<sequence length="67" mass="7604">MTQNRLKYWREKQRLTQTDLSVKSGVTQSTINSIEHGSDPRGDTIKKLSKGLGITADELLNMREVTK</sequence>
<comment type="caution">
    <text evidence="3">The sequence shown here is derived from an EMBL/GenBank/DDBJ whole genome shotgun (WGS) entry which is preliminary data.</text>
</comment>
<dbReference type="HOGENOM" id="CLU_066192_29_2_9"/>
<dbReference type="PROSITE" id="PS50943">
    <property type="entry name" value="HTH_CROC1"/>
    <property type="match status" value="1"/>
</dbReference>
<dbReference type="EMBL" id="AGEY01000184">
    <property type="protein sequence ID" value="EHL96268.1"/>
    <property type="molecule type" value="Genomic_DNA"/>
</dbReference>
<evidence type="ECO:0000259" key="2">
    <source>
        <dbReference type="PROSITE" id="PS50943"/>
    </source>
</evidence>
<protein>
    <submittedName>
        <fullName evidence="3">DNA-binding helix-turn-helix protein</fullName>
    </submittedName>
</protein>
<dbReference type="PANTHER" id="PTHR46797:SF1">
    <property type="entry name" value="METHYLPHOSPHONATE SYNTHASE"/>
    <property type="match status" value="1"/>
</dbReference>
<dbReference type="RefSeq" id="WP_008214315.1">
    <property type="nucleotide sequence ID" value="NZ_JH415055.1"/>
</dbReference>
<dbReference type="PANTHER" id="PTHR46797">
    <property type="entry name" value="HTH-TYPE TRANSCRIPTIONAL REGULATOR"/>
    <property type="match status" value="1"/>
</dbReference>
<dbReference type="eggNOG" id="ENOG50316PJ">
    <property type="taxonomic scope" value="Bacteria"/>
</dbReference>
<evidence type="ECO:0000256" key="1">
    <source>
        <dbReference type="ARBA" id="ARBA00023125"/>
    </source>
</evidence>
<dbReference type="GO" id="GO:0005829">
    <property type="term" value="C:cytosol"/>
    <property type="evidence" value="ECO:0007669"/>
    <property type="project" value="TreeGrafter"/>
</dbReference>
<feature type="domain" description="HTH cro/C1-type" evidence="2">
    <location>
        <begin position="6"/>
        <end position="59"/>
    </location>
</feature>
<name>G9ZRQ0_9LACO</name>
<dbReference type="GO" id="GO:0003677">
    <property type="term" value="F:DNA binding"/>
    <property type="evidence" value="ECO:0007669"/>
    <property type="project" value="UniProtKB-KW"/>
</dbReference>
<dbReference type="AlphaFoldDB" id="G9ZRQ0"/>
<dbReference type="SUPFAM" id="SSF47413">
    <property type="entry name" value="lambda repressor-like DNA-binding domains"/>
    <property type="match status" value="1"/>
</dbReference>
<dbReference type="InterPro" id="IPR050807">
    <property type="entry name" value="TransReg_Diox_bact_type"/>
</dbReference>
<dbReference type="Proteomes" id="UP000004625">
    <property type="component" value="Unassembled WGS sequence"/>
</dbReference>
<dbReference type="CDD" id="cd00093">
    <property type="entry name" value="HTH_XRE"/>
    <property type="match status" value="1"/>
</dbReference>
<dbReference type="GO" id="GO:0003700">
    <property type="term" value="F:DNA-binding transcription factor activity"/>
    <property type="evidence" value="ECO:0007669"/>
    <property type="project" value="TreeGrafter"/>
</dbReference>
<gene>
    <name evidence="3" type="ORF">HMPREF9103_02411</name>
</gene>
<accession>G9ZRQ0</accession>
<reference evidence="3 4" key="1">
    <citation type="submission" date="2011-09" db="EMBL/GenBank/DDBJ databases">
        <authorList>
            <person name="Weinstock G."/>
            <person name="Sodergren E."/>
            <person name="Clifton S."/>
            <person name="Fulton L."/>
            <person name="Fulton B."/>
            <person name="Courtney L."/>
            <person name="Fronick C."/>
            <person name="Harrison M."/>
            <person name="Strong C."/>
            <person name="Farmer C."/>
            <person name="Delahaunty K."/>
            <person name="Markovic C."/>
            <person name="Hall O."/>
            <person name="Minx P."/>
            <person name="Tomlinson C."/>
            <person name="Mitreva M."/>
            <person name="Hou S."/>
            <person name="Chen J."/>
            <person name="Wollam A."/>
            <person name="Pepin K.H."/>
            <person name="Johnson M."/>
            <person name="Bhonagiri V."/>
            <person name="Zhang X."/>
            <person name="Suruliraj S."/>
            <person name="Warren W."/>
            <person name="Chinwalla A."/>
            <person name="Mardis E.R."/>
            <person name="Wilson R.K."/>
        </authorList>
    </citation>
    <scope>NUCLEOTIDE SEQUENCE [LARGE SCALE GENOMIC DNA]</scope>
    <source>
        <strain evidence="3 4">F0439</strain>
    </source>
</reference>
<dbReference type="Gene3D" id="1.10.260.40">
    <property type="entry name" value="lambda repressor-like DNA-binding domains"/>
    <property type="match status" value="1"/>
</dbReference>
<evidence type="ECO:0000313" key="3">
    <source>
        <dbReference type="EMBL" id="EHL96268.1"/>
    </source>
</evidence>
<dbReference type="Pfam" id="PF01381">
    <property type="entry name" value="HTH_3"/>
    <property type="match status" value="1"/>
</dbReference>
<proteinExistence type="predicted"/>